<dbReference type="InterPro" id="IPR001387">
    <property type="entry name" value="Cro/C1-type_HTH"/>
</dbReference>
<dbReference type="AlphaFoldDB" id="A0A5N5RGM3"/>
<accession>A0A5N5RGM3</accession>
<evidence type="ECO:0000313" key="3">
    <source>
        <dbReference type="Proteomes" id="UP000326336"/>
    </source>
</evidence>
<keyword evidence="3" id="KW-1185">Reference proteome</keyword>
<dbReference type="InterPro" id="IPR010982">
    <property type="entry name" value="Lambda_DNA-bd_dom_sf"/>
</dbReference>
<feature type="domain" description="HTH cro/C1-type" evidence="1">
    <location>
        <begin position="1"/>
        <end position="41"/>
    </location>
</feature>
<proteinExistence type="predicted"/>
<reference evidence="2 3" key="1">
    <citation type="journal article" date="2019" name="Int. J. Syst. Evol. Microbiol.">
        <title>Bifidobacterium jacchi sp. nov., isolated from the faeces of a baby common marmoset (Callithrix jacchus).</title>
        <authorList>
            <person name="Modesto M."/>
            <person name="Watanabe K."/>
            <person name="Arita M."/>
            <person name="Satti M."/>
            <person name="Oki K."/>
            <person name="Sciavilla P."/>
            <person name="Patavino C."/>
            <person name="Camma C."/>
            <person name="Michelini S."/>
            <person name="Sgorbati B."/>
            <person name="Mattarelli P."/>
        </authorList>
    </citation>
    <scope>NUCLEOTIDE SEQUENCE [LARGE SCALE GENOMIC DNA]</scope>
    <source>
        <strain evidence="2 3">MRM 9.3</strain>
    </source>
</reference>
<sequence length="47" mass="5177">MTGIAQTTLSGYETGRYDVHSMTLDNALRLSRALGCRPDELTDGYPE</sequence>
<dbReference type="Gene3D" id="1.10.260.40">
    <property type="entry name" value="lambda repressor-like DNA-binding domains"/>
    <property type="match status" value="1"/>
</dbReference>
<organism evidence="2 3">
    <name type="scientific">Bifidobacterium jacchi</name>
    <dbReference type="NCBI Taxonomy" id="2490545"/>
    <lineage>
        <taxon>Bacteria</taxon>
        <taxon>Bacillati</taxon>
        <taxon>Actinomycetota</taxon>
        <taxon>Actinomycetes</taxon>
        <taxon>Bifidobacteriales</taxon>
        <taxon>Bifidobacteriaceae</taxon>
        <taxon>Bifidobacterium</taxon>
    </lineage>
</organism>
<dbReference type="SUPFAM" id="SSF47413">
    <property type="entry name" value="lambda repressor-like DNA-binding domains"/>
    <property type="match status" value="1"/>
</dbReference>
<dbReference type="GO" id="GO:0003677">
    <property type="term" value="F:DNA binding"/>
    <property type="evidence" value="ECO:0007669"/>
    <property type="project" value="InterPro"/>
</dbReference>
<evidence type="ECO:0000259" key="1">
    <source>
        <dbReference type="PROSITE" id="PS50943"/>
    </source>
</evidence>
<dbReference type="CDD" id="cd00093">
    <property type="entry name" value="HTH_XRE"/>
    <property type="match status" value="1"/>
</dbReference>
<evidence type="ECO:0000313" key="2">
    <source>
        <dbReference type="EMBL" id="KAB5606422.1"/>
    </source>
</evidence>
<protein>
    <submittedName>
        <fullName evidence="2">XRE family transcriptional regulator</fullName>
    </submittedName>
</protein>
<dbReference type="Pfam" id="PF13443">
    <property type="entry name" value="HTH_26"/>
    <property type="match status" value="1"/>
</dbReference>
<gene>
    <name evidence="2" type="ORF">EHS19_07375</name>
</gene>
<dbReference type="Proteomes" id="UP000326336">
    <property type="component" value="Unassembled WGS sequence"/>
</dbReference>
<name>A0A5N5RGM3_9BIFI</name>
<dbReference type="EMBL" id="RQSP01000025">
    <property type="protein sequence ID" value="KAB5606422.1"/>
    <property type="molecule type" value="Genomic_DNA"/>
</dbReference>
<dbReference type="OrthoDB" id="3239879at2"/>
<comment type="caution">
    <text evidence="2">The sequence shown here is derived from an EMBL/GenBank/DDBJ whole genome shotgun (WGS) entry which is preliminary data.</text>
</comment>
<dbReference type="PROSITE" id="PS50943">
    <property type="entry name" value="HTH_CROC1"/>
    <property type="match status" value="1"/>
</dbReference>